<organism evidence="2 3">
    <name type="scientific">Iodobacter fluviatilis</name>
    <dbReference type="NCBI Taxonomy" id="537"/>
    <lineage>
        <taxon>Bacteria</taxon>
        <taxon>Pseudomonadati</taxon>
        <taxon>Pseudomonadota</taxon>
        <taxon>Betaproteobacteria</taxon>
        <taxon>Neisseriales</taxon>
        <taxon>Chitinibacteraceae</taxon>
        <taxon>Iodobacter</taxon>
    </lineage>
</organism>
<accession>A0A7G3GCS0</accession>
<feature type="transmembrane region" description="Helical" evidence="1">
    <location>
        <begin position="6"/>
        <end position="23"/>
    </location>
</feature>
<name>A0A7G3GCS0_9NEIS</name>
<evidence type="ECO:0000256" key="1">
    <source>
        <dbReference type="SAM" id="Phobius"/>
    </source>
</evidence>
<dbReference type="AlphaFoldDB" id="A0A7G3GCS0"/>
<keyword evidence="1" id="KW-0472">Membrane</keyword>
<keyword evidence="1" id="KW-1133">Transmembrane helix</keyword>
<evidence type="ECO:0000313" key="2">
    <source>
        <dbReference type="EMBL" id="QBC45126.1"/>
    </source>
</evidence>
<keyword evidence="1" id="KW-0812">Transmembrane</keyword>
<dbReference type="KEGG" id="ifl:C1H71_17355"/>
<dbReference type="EMBL" id="CP025781">
    <property type="protein sequence ID" value="QBC45126.1"/>
    <property type="molecule type" value="Genomic_DNA"/>
</dbReference>
<reference evidence="2 3" key="1">
    <citation type="submission" date="2018-01" db="EMBL/GenBank/DDBJ databases">
        <title>Genome sequence of Iodobacter sp. strain PCH194 isolated from Indian Trans-Himalaya.</title>
        <authorList>
            <person name="Kumar V."/>
            <person name="Thakur V."/>
            <person name="Kumar S."/>
            <person name="Singh D."/>
        </authorList>
    </citation>
    <scope>NUCLEOTIDE SEQUENCE [LARGE SCALE GENOMIC DNA]</scope>
    <source>
        <strain evidence="2 3">PCH194</strain>
    </source>
</reference>
<protein>
    <submittedName>
        <fullName evidence="2">Uncharacterized protein</fullName>
    </submittedName>
</protein>
<keyword evidence="3" id="KW-1185">Reference proteome</keyword>
<gene>
    <name evidence="2" type="ORF">C1H71_17355</name>
</gene>
<sequence length="188" mass="22204">MRGFLIKLGLIFGVVIIWFWPNIQGYYRFKQYCAREGGLQVYGKVLPNQGWLAAGTDPYDYQIPLDLKQVAFVRYQDATGARFDVYAKPNPWPKGPDYIFKPVDVTKTVIYMRKYEFIRSIPNELRLGRYRYEVFSTLENRTLISLTNFQYEEFERDKTFLAAPSYVLCERVPSPSKFSEIIFQLRNK</sequence>
<proteinExistence type="predicted"/>
<evidence type="ECO:0000313" key="3">
    <source>
        <dbReference type="Proteomes" id="UP000515917"/>
    </source>
</evidence>
<dbReference type="RefSeq" id="WP_130107637.1">
    <property type="nucleotide sequence ID" value="NZ_CP025781.1"/>
</dbReference>
<dbReference type="Proteomes" id="UP000515917">
    <property type="component" value="Chromosome"/>
</dbReference>